<evidence type="ECO:0000313" key="2">
    <source>
        <dbReference type="Proteomes" id="UP001501476"/>
    </source>
</evidence>
<keyword evidence="2" id="KW-1185">Reference proteome</keyword>
<evidence type="ECO:0000313" key="1">
    <source>
        <dbReference type="EMBL" id="GAA0227889.1"/>
    </source>
</evidence>
<protein>
    <submittedName>
        <fullName evidence="1">Uncharacterized protein</fullName>
    </submittedName>
</protein>
<comment type="caution">
    <text evidence="1">The sequence shown here is derived from an EMBL/GenBank/DDBJ whole genome shotgun (WGS) entry which is preliminary data.</text>
</comment>
<dbReference type="Proteomes" id="UP001501476">
    <property type="component" value="Unassembled WGS sequence"/>
</dbReference>
<name>A0ABP3DBF9_9GAMM</name>
<accession>A0ABP3DBF9</accession>
<reference evidence="2" key="1">
    <citation type="journal article" date="2019" name="Int. J. Syst. Evol. Microbiol.">
        <title>The Global Catalogue of Microorganisms (GCM) 10K type strain sequencing project: providing services to taxonomists for standard genome sequencing and annotation.</title>
        <authorList>
            <consortium name="The Broad Institute Genomics Platform"/>
            <consortium name="The Broad Institute Genome Sequencing Center for Infectious Disease"/>
            <person name="Wu L."/>
            <person name="Ma J."/>
        </authorList>
    </citation>
    <scope>NUCLEOTIDE SEQUENCE [LARGE SCALE GENOMIC DNA]</scope>
    <source>
        <strain evidence="2">JCM 6886</strain>
    </source>
</reference>
<organism evidence="1 2">
    <name type="scientific">Methylophaga marina</name>
    <dbReference type="NCBI Taxonomy" id="45495"/>
    <lineage>
        <taxon>Bacteria</taxon>
        <taxon>Pseudomonadati</taxon>
        <taxon>Pseudomonadota</taxon>
        <taxon>Gammaproteobacteria</taxon>
        <taxon>Thiotrichales</taxon>
        <taxon>Piscirickettsiaceae</taxon>
        <taxon>Methylophaga</taxon>
    </lineage>
</organism>
<dbReference type="EMBL" id="BAAADG010000006">
    <property type="protein sequence ID" value="GAA0227889.1"/>
    <property type="molecule type" value="Genomic_DNA"/>
</dbReference>
<proteinExistence type="predicted"/>
<gene>
    <name evidence="1" type="ORF">GCM10008964_19120</name>
</gene>
<sequence>MTLVKWLLLIVLVVVTVKQCQHKEEVSLGPGVKVAQAPVQSPLSQVIPFNFEGYQITPLAHFSLQAKVLGREDYRLDRESDLSPTDLALGWQKMSDESVLAKIEITQTRRWYYWQVEQFPIPRRDIETQSANMHMIPADSQVATVLKKVKTGQIIALEGQLIQARATDGWSWKSSMTRDDIGAHACEVVYVTSLTIVE</sequence>